<evidence type="ECO:0000313" key="8">
    <source>
        <dbReference type="Proteomes" id="UP000955338"/>
    </source>
</evidence>
<dbReference type="Gene3D" id="3.90.79.10">
    <property type="entry name" value="Nucleoside Triphosphate Pyrophosphohydrolase"/>
    <property type="match status" value="1"/>
</dbReference>
<protein>
    <recommendedName>
        <fullName evidence="4 6">Phosphatase NudJ</fullName>
        <ecNumber evidence="6">3.6.1.-</ecNumber>
    </recommendedName>
</protein>
<dbReference type="RefSeq" id="WP_261920376.1">
    <property type="nucleotide sequence ID" value="NZ_CP022011.1"/>
</dbReference>
<accession>A0A8D4IYU3</accession>
<organism evidence="7 8">
    <name type="scientific">Mergibacter septicus</name>
    <dbReference type="NCBI Taxonomy" id="221402"/>
    <lineage>
        <taxon>Bacteria</taxon>
        <taxon>Pseudomonadati</taxon>
        <taxon>Pseudomonadota</taxon>
        <taxon>Gammaproteobacteria</taxon>
        <taxon>Pasteurellales</taxon>
        <taxon>Pasteurellaceae</taxon>
        <taxon>Mergibacter</taxon>
    </lineage>
</organism>
<evidence type="ECO:0000256" key="6">
    <source>
        <dbReference type="RuleBase" id="RU364043"/>
    </source>
</evidence>
<dbReference type="PROSITE" id="PS00893">
    <property type="entry name" value="NUDIX_BOX"/>
    <property type="match status" value="1"/>
</dbReference>
<keyword evidence="8" id="KW-1185">Reference proteome</keyword>
<evidence type="ECO:0000256" key="1">
    <source>
        <dbReference type="ARBA" id="ARBA00001946"/>
    </source>
</evidence>
<dbReference type="InterPro" id="IPR000086">
    <property type="entry name" value="NUDIX_hydrolase_dom"/>
</dbReference>
<comment type="subunit">
    <text evidence="3 6">Monomer.</text>
</comment>
<comment type="cofactor">
    <cofactor evidence="1 6">
        <name>Mg(2+)</name>
        <dbReference type="ChEBI" id="CHEBI:18420"/>
    </cofactor>
</comment>
<evidence type="ECO:0000256" key="2">
    <source>
        <dbReference type="ARBA" id="ARBA00007608"/>
    </source>
</evidence>
<dbReference type="GO" id="GO:0004787">
    <property type="term" value="F:thiamine diphosphate phosphatase activity"/>
    <property type="evidence" value="ECO:0007669"/>
    <property type="project" value="InterPro"/>
</dbReference>
<sequence>MHKPHITLACVVHCQGKFLFVEEFEYGKMTLNQPAGNLEANESLVEGAERELFEETGIKAKMQSLLGIYQWQAPQSGIDYLRFIFIVELDQCLPTQPQDTDINRALWLTLGEVQEYIQQPNQCLRNPLVLEVINDYLSGKKFPLTILQQY</sequence>
<keyword evidence="5 6" id="KW-0378">Hydrolase</keyword>
<dbReference type="AlphaFoldDB" id="A0A8D4IYU3"/>
<dbReference type="Proteomes" id="UP000955338">
    <property type="component" value="Chromosome"/>
</dbReference>
<dbReference type="GO" id="GO:0017111">
    <property type="term" value="F:ribonucleoside triphosphate phosphatase activity"/>
    <property type="evidence" value="ECO:0007669"/>
    <property type="project" value="InterPro"/>
</dbReference>
<evidence type="ECO:0000256" key="5">
    <source>
        <dbReference type="ARBA" id="ARBA00022801"/>
    </source>
</evidence>
<dbReference type="InterPro" id="IPR033713">
    <property type="entry name" value="NudJ"/>
</dbReference>
<comment type="similarity">
    <text evidence="2 6">Belongs to the Nudix hydrolase family. NudJ subfamily.</text>
</comment>
<proteinExistence type="inferred from homology"/>
<gene>
    <name evidence="6" type="primary">nudJ</name>
    <name evidence="7" type="ORF">CEP48_06510</name>
</gene>
<dbReference type="PANTHER" id="PTHR43222:SF11">
    <property type="entry name" value="PHOSPHATASE NUDJ"/>
    <property type="match status" value="1"/>
</dbReference>
<reference evidence="7" key="1">
    <citation type="submission" date="2017-06" db="EMBL/GenBank/DDBJ databases">
        <title>Genome sequencing of pathogenic and non-pathogenic strains within Bisgaard taxon 40.</title>
        <authorList>
            <person name="Ladner J.T."/>
            <person name="Lovett S.P."/>
            <person name="Koroleva G."/>
            <person name="Lorch J.M."/>
        </authorList>
    </citation>
    <scope>NUCLEOTIDE SEQUENCE</scope>
    <source>
        <strain evidence="7">27576-1-I1</strain>
    </source>
</reference>
<dbReference type="GO" id="GO:0017110">
    <property type="term" value="F:nucleoside diphosphate phosphatase activity"/>
    <property type="evidence" value="ECO:0007669"/>
    <property type="project" value="InterPro"/>
</dbReference>
<dbReference type="EC" id="3.6.1.-" evidence="6"/>
<dbReference type="SUPFAM" id="SSF55811">
    <property type="entry name" value="Nudix"/>
    <property type="match status" value="1"/>
</dbReference>
<dbReference type="InterPro" id="IPR015797">
    <property type="entry name" value="NUDIX_hydrolase-like_dom_sf"/>
</dbReference>
<dbReference type="Pfam" id="PF00293">
    <property type="entry name" value="NUDIX"/>
    <property type="match status" value="1"/>
</dbReference>
<dbReference type="InterPro" id="IPR020084">
    <property type="entry name" value="NUDIX_hydrolase_CS"/>
</dbReference>
<evidence type="ECO:0000313" key="7">
    <source>
        <dbReference type="EMBL" id="QDJ15104.1"/>
    </source>
</evidence>
<evidence type="ECO:0000256" key="4">
    <source>
        <dbReference type="ARBA" id="ARBA00015552"/>
    </source>
</evidence>
<evidence type="ECO:0000256" key="3">
    <source>
        <dbReference type="ARBA" id="ARBA00011245"/>
    </source>
</evidence>
<keyword evidence="6" id="KW-0460">Magnesium</keyword>
<dbReference type="CDD" id="cd03675">
    <property type="entry name" value="NUDIX_Hydrolase"/>
    <property type="match status" value="1"/>
</dbReference>
<name>A0A8D4IYU3_9PAST</name>
<dbReference type="PROSITE" id="PS51462">
    <property type="entry name" value="NUDIX"/>
    <property type="match status" value="1"/>
</dbReference>
<dbReference type="PANTHER" id="PTHR43222">
    <property type="entry name" value="NUDIX HYDROLASE 23"/>
    <property type="match status" value="1"/>
</dbReference>
<dbReference type="EMBL" id="CP022011">
    <property type="protein sequence ID" value="QDJ15104.1"/>
    <property type="molecule type" value="Genomic_DNA"/>
</dbReference>